<feature type="transmembrane region" description="Helical" evidence="1">
    <location>
        <begin position="128"/>
        <end position="144"/>
    </location>
</feature>
<keyword evidence="1" id="KW-1133">Transmembrane helix</keyword>
<dbReference type="Proteomes" id="UP000824366">
    <property type="component" value="Chromosome"/>
</dbReference>
<dbReference type="EMBL" id="AP024238">
    <property type="protein sequence ID" value="BCO26312.1"/>
    <property type="molecule type" value="Genomic_DNA"/>
</dbReference>
<feature type="transmembrane region" description="Helical" evidence="1">
    <location>
        <begin position="56"/>
        <end position="78"/>
    </location>
</feature>
<evidence type="ECO:0000313" key="3">
    <source>
        <dbReference type="Proteomes" id="UP000824366"/>
    </source>
</evidence>
<organism evidence="2 3">
    <name type="scientific">Rhodoferax lithotrophicus</name>
    <dbReference type="NCBI Taxonomy" id="2798804"/>
    <lineage>
        <taxon>Bacteria</taxon>
        <taxon>Pseudomonadati</taxon>
        <taxon>Pseudomonadota</taxon>
        <taxon>Betaproteobacteria</taxon>
        <taxon>Burkholderiales</taxon>
        <taxon>Comamonadaceae</taxon>
        <taxon>Rhodoferax</taxon>
    </lineage>
</organism>
<keyword evidence="1" id="KW-0472">Membrane</keyword>
<feature type="transmembrane region" description="Helical" evidence="1">
    <location>
        <begin position="174"/>
        <end position="198"/>
    </location>
</feature>
<reference evidence="2 3" key="1">
    <citation type="journal article" date="2021" name="Microbiol. Spectr.">
        <title>A Single Bacterium Capable of Oxidation and Reduction of Iron at Circumneutral pH.</title>
        <authorList>
            <person name="Kato S."/>
            <person name="Ohkuma M."/>
        </authorList>
    </citation>
    <scope>NUCLEOTIDE SEQUENCE [LARGE SCALE GENOMIC DNA]</scope>
    <source>
        <strain evidence="2 3">MIZ03</strain>
    </source>
</reference>
<name>A0ABN6D2Y2_9BURK</name>
<evidence type="ECO:0008006" key="4">
    <source>
        <dbReference type="Google" id="ProtNLM"/>
    </source>
</evidence>
<keyword evidence="3" id="KW-1185">Reference proteome</keyword>
<proteinExistence type="predicted"/>
<evidence type="ECO:0000256" key="1">
    <source>
        <dbReference type="SAM" id="Phobius"/>
    </source>
</evidence>
<gene>
    <name evidence="2" type="ORF">MIZ03_1192</name>
</gene>
<keyword evidence="1" id="KW-0812">Transmembrane</keyword>
<feature type="transmembrane region" description="Helical" evidence="1">
    <location>
        <begin position="98"/>
        <end position="116"/>
    </location>
</feature>
<sequence length="201" mass="22573">MMPSSEGNAFGAQETCDQRLKFPKRKAANLCKKTISNIFNPPNLDRKSLIRFCFQAFLVTTIGAIIVVAFTHGLMLAIGIKDTRLPTDTYKGFNVKDFLGVVIFAPVVETLILGLFIKIASFFSNEKIIVCCVIAVVAAIFHGMNGIYTFFGPMILFFSFSYSFILWRTHSYKYAYISACVPHILNNLSSFLLVGLLWRIQ</sequence>
<evidence type="ECO:0000313" key="2">
    <source>
        <dbReference type="EMBL" id="BCO26312.1"/>
    </source>
</evidence>
<protein>
    <recommendedName>
        <fullName evidence="4">CAAX amino terminal protease self-immunity</fullName>
    </recommendedName>
</protein>
<accession>A0ABN6D2Y2</accession>